<dbReference type="PANTHER" id="PTHR39600">
    <property type="entry name" value="PEPTIDASE INHIBITOR I78 FAMILY PROTEIN"/>
    <property type="match status" value="1"/>
</dbReference>
<comment type="caution">
    <text evidence="2">The sequence shown here is derived from an EMBL/GenBank/DDBJ whole genome shotgun (WGS) entry which is preliminary data.</text>
</comment>
<protein>
    <submittedName>
        <fullName evidence="2">I78 family peptidase inhibitor</fullName>
    </submittedName>
</protein>
<evidence type="ECO:0000256" key="1">
    <source>
        <dbReference type="SAM" id="SignalP"/>
    </source>
</evidence>
<dbReference type="PROSITE" id="PS51257">
    <property type="entry name" value="PROKAR_LIPOPROTEIN"/>
    <property type="match status" value="1"/>
</dbReference>
<feature type="chain" id="PRO_5046788813" evidence="1">
    <location>
        <begin position="20"/>
        <end position="98"/>
    </location>
</feature>
<dbReference type="Gene3D" id="3.30.10.10">
    <property type="entry name" value="Trypsin Inhibitor V, subunit A"/>
    <property type="match status" value="1"/>
</dbReference>
<dbReference type="PANTHER" id="PTHR39600:SF1">
    <property type="entry name" value="PEPTIDASE INHIBITOR I78 FAMILY PROTEIN"/>
    <property type="match status" value="1"/>
</dbReference>
<name>A0ABU7YXW9_9GAMM</name>
<organism evidence="2 3">
    <name type="scientific">Novilysobacter erysipheiresistens</name>
    <dbReference type="NCBI Taxonomy" id="1749332"/>
    <lineage>
        <taxon>Bacteria</taxon>
        <taxon>Pseudomonadati</taxon>
        <taxon>Pseudomonadota</taxon>
        <taxon>Gammaproteobacteria</taxon>
        <taxon>Lysobacterales</taxon>
        <taxon>Lysobacteraceae</taxon>
        <taxon>Novilysobacter</taxon>
    </lineage>
</organism>
<gene>
    <name evidence="2" type="ORF">SNE34_07215</name>
</gene>
<dbReference type="InterPro" id="IPR021719">
    <property type="entry name" value="Prot_inh_I78"/>
</dbReference>
<evidence type="ECO:0000313" key="3">
    <source>
        <dbReference type="Proteomes" id="UP001355056"/>
    </source>
</evidence>
<reference evidence="2 3" key="1">
    <citation type="journal article" date="2016" name="Int. J. Syst. Evol. Microbiol.">
        <title>Lysobacter erysipheiresistens sp. nov., an antagonist of powdery mildew, isolated from tobacco-cultivated soil.</title>
        <authorList>
            <person name="Xie B."/>
            <person name="Li T."/>
            <person name="Lin X."/>
            <person name="Wang C.J."/>
            <person name="Chen Y.J."/>
            <person name="Liu W.J."/>
            <person name="Zhao Z.W."/>
        </authorList>
    </citation>
    <scope>NUCLEOTIDE SEQUENCE [LARGE SCALE GENOMIC DNA]</scope>
    <source>
        <strain evidence="2 3">RS-LYSO-3</strain>
    </source>
</reference>
<dbReference type="RefSeq" id="WP_332616110.1">
    <property type="nucleotide sequence ID" value="NZ_JAXGFP010000003.1"/>
</dbReference>
<keyword evidence="3" id="KW-1185">Reference proteome</keyword>
<keyword evidence="1" id="KW-0732">Signal</keyword>
<dbReference type="Pfam" id="PF11720">
    <property type="entry name" value="Inhibitor_I78"/>
    <property type="match status" value="1"/>
</dbReference>
<sequence>MKLAVLPVAGLLLSMAACTAMPAADAPPPTAGPCRAEAASWAIGRAASPEVVERARAETHSSHVRVIEPGQPVTMDYNPDRLNINVNERGAITGLKCG</sequence>
<dbReference type="EMBL" id="JAXGFP010000003">
    <property type="protein sequence ID" value="MEG3183795.1"/>
    <property type="molecule type" value="Genomic_DNA"/>
</dbReference>
<evidence type="ECO:0000313" key="2">
    <source>
        <dbReference type="EMBL" id="MEG3183795.1"/>
    </source>
</evidence>
<proteinExistence type="predicted"/>
<dbReference type="Proteomes" id="UP001355056">
    <property type="component" value="Unassembled WGS sequence"/>
</dbReference>
<accession>A0ABU7YXW9</accession>
<feature type="signal peptide" evidence="1">
    <location>
        <begin position="1"/>
        <end position="19"/>
    </location>
</feature>